<dbReference type="Proteomes" id="UP000236161">
    <property type="component" value="Unassembled WGS sequence"/>
</dbReference>
<sequence>MDLQISHYLINIATNLTTIGILKCVTIAPILAKFLGLPHSAKIGKERTRCTPGGAAAGGVAISNTNSIKYIWTITIKKKKKPTWIKNEIIKKNVAFPVKMYVN</sequence>
<protein>
    <submittedName>
        <fullName evidence="1">Uncharacterized protein</fullName>
    </submittedName>
</protein>
<dbReference type="AlphaFoldDB" id="A0A2I0B2Y1"/>
<dbReference type="EMBL" id="KZ451919">
    <property type="protein sequence ID" value="PKA62152.1"/>
    <property type="molecule type" value="Genomic_DNA"/>
</dbReference>
<name>A0A2I0B2Y1_9ASPA</name>
<accession>A0A2I0B2Y1</accession>
<gene>
    <name evidence="1" type="ORF">AXF42_Ash015036</name>
</gene>
<evidence type="ECO:0000313" key="2">
    <source>
        <dbReference type="Proteomes" id="UP000236161"/>
    </source>
</evidence>
<keyword evidence="2" id="KW-1185">Reference proteome</keyword>
<reference evidence="1 2" key="1">
    <citation type="journal article" date="2017" name="Nature">
        <title>The Apostasia genome and the evolution of orchids.</title>
        <authorList>
            <person name="Zhang G.Q."/>
            <person name="Liu K.W."/>
            <person name="Li Z."/>
            <person name="Lohaus R."/>
            <person name="Hsiao Y.Y."/>
            <person name="Niu S.C."/>
            <person name="Wang J.Y."/>
            <person name="Lin Y.C."/>
            <person name="Xu Q."/>
            <person name="Chen L.J."/>
            <person name="Yoshida K."/>
            <person name="Fujiwara S."/>
            <person name="Wang Z.W."/>
            <person name="Zhang Y.Q."/>
            <person name="Mitsuda N."/>
            <person name="Wang M."/>
            <person name="Liu G.H."/>
            <person name="Pecoraro L."/>
            <person name="Huang H.X."/>
            <person name="Xiao X.J."/>
            <person name="Lin M."/>
            <person name="Wu X.Y."/>
            <person name="Wu W.L."/>
            <person name="Chen Y.Y."/>
            <person name="Chang S.B."/>
            <person name="Sakamoto S."/>
            <person name="Ohme-Takagi M."/>
            <person name="Yagi M."/>
            <person name="Zeng S.J."/>
            <person name="Shen C.Y."/>
            <person name="Yeh C.M."/>
            <person name="Luo Y.B."/>
            <person name="Tsai W.C."/>
            <person name="Van de Peer Y."/>
            <person name="Liu Z.J."/>
        </authorList>
    </citation>
    <scope>NUCLEOTIDE SEQUENCE [LARGE SCALE GENOMIC DNA]</scope>
    <source>
        <strain evidence="2">cv. Shenzhen</strain>
        <tissue evidence="1">Stem</tissue>
    </source>
</reference>
<organism evidence="1 2">
    <name type="scientific">Apostasia shenzhenica</name>
    <dbReference type="NCBI Taxonomy" id="1088818"/>
    <lineage>
        <taxon>Eukaryota</taxon>
        <taxon>Viridiplantae</taxon>
        <taxon>Streptophyta</taxon>
        <taxon>Embryophyta</taxon>
        <taxon>Tracheophyta</taxon>
        <taxon>Spermatophyta</taxon>
        <taxon>Magnoliopsida</taxon>
        <taxon>Liliopsida</taxon>
        <taxon>Asparagales</taxon>
        <taxon>Orchidaceae</taxon>
        <taxon>Apostasioideae</taxon>
        <taxon>Apostasia</taxon>
    </lineage>
</organism>
<proteinExistence type="predicted"/>
<evidence type="ECO:0000313" key="1">
    <source>
        <dbReference type="EMBL" id="PKA62152.1"/>
    </source>
</evidence>